<evidence type="ECO:0000256" key="5">
    <source>
        <dbReference type="ARBA" id="ARBA00022840"/>
    </source>
</evidence>
<keyword evidence="5" id="KW-0067">ATP-binding</keyword>
<comment type="subcellular location">
    <subcellularLocation>
        <location evidence="1">Nucleus</location>
    </subcellularLocation>
</comment>
<dbReference type="SUPFAM" id="SSF52540">
    <property type="entry name" value="P-loop containing nucleoside triphosphate hydrolases"/>
    <property type="match status" value="1"/>
</dbReference>
<name>A0AA39G1H4_MICHY</name>
<feature type="region of interest" description="Disordered" evidence="7">
    <location>
        <begin position="1"/>
        <end position="36"/>
    </location>
</feature>
<dbReference type="GO" id="GO:0016887">
    <property type="term" value="F:ATP hydrolysis activity"/>
    <property type="evidence" value="ECO:0007669"/>
    <property type="project" value="InterPro"/>
</dbReference>
<dbReference type="GO" id="GO:0005663">
    <property type="term" value="C:DNA replication factor C complex"/>
    <property type="evidence" value="ECO:0007669"/>
    <property type="project" value="TreeGrafter"/>
</dbReference>
<keyword evidence="3" id="KW-0235">DNA replication</keyword>
<evidence type="ECO:0000313" key="10">
    <source>
        <dbReference type="Proteomes" id="UP001168972"/>
    </source>
</evidence>
<evidence type="ECO:0000256" key="4">
    <source>
        <dbReference type="ARBA" id="ARBA00022741"/>
    </source>
</evidence>
<dbReference type="InterPro" id="IPR027417">
    <property type="entry name" value="P-loop_NTPase"/>
</dbReference>
<dbReference type="InterPro" id="IPR047854">
    <property type="entry name" value="RFC_lid"/>
</dbReference>
<dbReference type="AlphaFoldDB" id="A0AA39G1H4"/>
<reference evidence="9" key="1">
    <citation type="journal article" date="2023" name="bioRxiv">
        <title>Scaffold-level genome assemblies of two parasitoid biocontrol wasps reveal the parthenogenesis mechanism and an associated novel virus.</title>
        <authorList>
            <person name="Inwood S."/>
            <person name="Skelly J."/>
            <person name="Guhlin J."/>
            <person name="Harrop T."/>
            <person name="Goldson S."/>
            <person name="Dearden P."/>
        </authorList>
    </citation>
    <scope>NUCLEOTIDE SEQUENCE</scope>
    <source>
        <strain evidence="9">Lincoln</strain>
        <tissue evidence="9">Whole body</tissue>
    </source>
</reference>
<dbReference type="EMBL" id="JAQQBR010000003">
    <property type="protein sequence ID" value="KAK0179789.1"/>
    <property type="molecule type" value="Genomic_DNA"/>
</dbReference>
<dbReference type="PANTHER" id="PTHR11669">
    <property type="entry name" value="REPLICATION FACTOR C / DNA POLYMERASE III GAMMA-TAU SUBUNIT"/>
    <property type="match status" value="1"/>
</dbReference>
<dbReference type="GO" id="GO:0005524">
    <property type="term" value="F:ATP binding"/>
    <property type="evidence" value="ECO:0007669"/>
    <property type="project" value="UniProtKB-KW"/>
</dbReference>
<feature type="compositionally biased region" description="Low complexity" evidence="7">
    <location>
        <begin position="18"/>
        <end position="28"/>
    </location>
</feature>
<gene>
    <name evidence="9" type="ORF">PV327_005507</name>
</gene>
<dbReference type="GO" id="GO:0006261">
    <property type="term" value="P:DNA-templated DNA replication"/>
    <property type="evidence" value="ECO:0007669"/>
    <property type="project" value="TreeGrafter"/>
</dbReference>
<evidence type="ECO:0000256" key="2">
    <source>
        <dbReference type="ARBA" id="ARBA00005378"/>
    </source>
</evidence>
<dbReference type="CDD" id="cd18140">
    <property type="entry name" value="HLD_clamp_RFC"/>
    <property type="match status" value="1"/>
</dbReference>
<organism evidence="9 10">
    <name type="scientific">Microctonus hyperodae</name>
    <name type="common">Parasitoid wasp</name>
    <dbReference type="NCBI Taxonomy" id="165561"/>
    <lineage>
        <taxon>Eukaryota</taxon>
        <taxon>Metazoa</taxon>
        <taxon>Ecdysozoa</taxon>
        <taxon>Arthropoda</taxon>
        <taxon>Hexapoda</taxon>
        <taxon>Insecta</taxon>
        <taxon>Pterygota</taxon>
        <taxon>Neoptera</taxon>
        <taxon>Endopterygota</taxon>
        <taxon>Hymenoptera</taxon>
        <taxon>Apocrita</taxon>
        <taxon>Ichneumonoidea</taxon>
        <taxon>Braconidae</taxon>
        <taxon>Euphorinae</taxon>
        <taxon>Microctonus</taxon>
    </lineage>
</organism>
<dbReference type="Gene3D" id="3.40.50.300">
    <property type="entry name" value="P-loop containing nucleotide triphosphate hydrolases"/>
    <property type="match status" value="1"/>
</dbReference>
<keyword evidence="10" id="KW-1185">Reference proteome</keyword>
<accession>A0AA39G1H4</accession>
<dbReference type="InterPro" id="IPR003959">
    <property type="entry name" value="ATPase_AAA_core"/>
</dbReference>
<dbReference type="Proteomes" id="UP001168972">
    <property type="component" value="Unassembled WGS sequence"/>
</dbReference>
<dbReference type="PANTHER" id="PTHR11669:SF20">
    <property type="entry name" value="REPLICATION FACTOR C SUBUNIT 4"/>
    <property type="match status" value="1"/>
</dbReference>
<dbReference type="SUPFAM" id="SSF48019">
    <property type="entry name" value="post-AAA+ oligomerization domain-like"/>
    <property type="match status" value="1"/>
</dbReference>
<dbReference type="SMART" id="SM00382">
    <property type="entry name" value="AAA"/>
    <property type="match status" value="1"/>
</dbReference>
<comment type="caution">
    <text evidence="9">The sequence shown here is derived from an EMBL/GenBank/DDBJ whole genome shotgun (WGS) entry which is preliminary data.</text>
</comment>
<dbReference type="Pfam" id="PF08542">
    <property type="entry name" value="Rep_fac_C"/>
    <property type="match status" value="1"/>
</dbReference>
<dbReference type="FunFam" id="3.40.50.300:FF:000237">
    <property type="entry name" value="replication factor C subunit 4"/>
    <property type="match status" value="1"/>
</dbReference>
<evidence type="ECO:0000259" key="8">
    <source>
        <dbReference type="SMART" id="SM00382"/>
    </source>
</evidence>
<dbReference type="Pfam" id="PF21960">
    <property type="entry name" value="RCF1-5-like_lid"/>
    <property type="match status" value="1"/>
</dbReference>
<evidence type="ECO:0000256" key="1">
    <source>
        <dbReference type="ARBA" id="ARBA00004123"/>
    </source>
</evidence>
<evidence type="ECO:0000256" key="7">
    <source>
        <dbReference type="SAM" id="MobiDB-lite"/>
    </source>
</evidence>
<evidence type="ECO:0000256" key="3">
    <source>
        <dbReference type="ARBA" id="ARBA00022705"/>
    </source>
</evidence>
<keyword evidence="6" id="KW-0539">Nucleus</keyword>
<dbReference type="InterPro" id="IPR013748">
    <property type="entry name" value="Rep_factorC_C"/>
</dbReference>
<dbReference type="InterPro" id="IPR008921">
    <property type="entry name" value="DNA_pol3_clamp-load_cplx_C"/>
</dbReference>
<dbReference type="GO" id="GO:0005634">
    <property type="term" value="C:nucleus"/>
    <property type="evidence" value="ECO:0007669"/>
    <property type="project" value="UniProtKB-SubCell"/>
</dbReference>
<evidence type="ECO:0000256" key="6">
    <source>
        <dbReference type="ARBA" id="ARBA00023242"/>
    </source>
</evidence>
<feature type="domain" description="AAA+ ATPase" evidence="8">
    <location>
        <begin position="64"/>
        <end position="196"/>
    </location>
</feature>
<comment type="similarity">
    <text evidence="2">Belongs to the activator 1 small subunits family.</text>
</comment>
<reference evidence="9" key="2">
    <citation type="submission" date="2023-03" db="EMBL/GenBank/DDBJ databases">
        <authorList>
            <person name="Inwood S.N."/>
            <person name="Skelly J.G."/>
            <person name="Guhlin J."/>
            <person name="Harrop T.W.R."/>
            <person name="Goldson S.G."/>
            <person name="Dearden P.K."/>
        </authorList>
    </citation>
    <scope>NUCLEOTIDE SEQUENCE</scope>
    <source>
        <strain evidence="9">Lincoln</strain>
        <tissue evidence="9">Whole body</tissue>
    </source>
</reference>
<proteinExistence type="inferred from homology"/>
<dbReference type="GO" id="GO:0003677">
    <property type="term" value="F:DNA binding"/>
    <property type="evidence" value="ECO:0007669"/>
    <property type="project" value="InterPro"/>
</dbReference>
<dbReference type="CDD" id="cd00009">
    <property type="entry name" value="AAA"/>
    <property type="match status" value="1"/>
</dbReference>
<dbReference type="InterPro" id="IPR003593">
    <property type="entry name" value="AAA+_ATPase"/>
</dbReference>
<sequence>MHAFLKTGKLGPSEVKKPSTSKTKQPKSGPAPPWVEKYRPRTVEDVVEQGEVVEVLRQSMSGGDFPNLLFYGPPGTGKTSTILAAARQLFGNMYQSRILELNASDERGIQVIRDKVKSFAQLTASNTRPDGKPCPPFKIIILDEADSMTHAAQSALRRTMERESHSTRFCLICNYVSRIIEPLTSRCTKFRFKPLGQEKIIERLELICKEEELKADKYILTKLVDASGGDLRKAITSLQSVTRVKGKNVEITVDDVLEVTGMIPDQWLTRLLEVCQLNDFSKVENFTDEFLLEGYATSQMIEQLSERIIFSDDFTDKQKAFIGDKLGKNSALL</sequence>
<dbReference type="GO" id="GO:0006281">
    <property type="term" value="P:DNA repair"/>
    <property type="evidence" value="ECO:0007669"/>
    <property type="project" value="TreeGrafter"/>
</dbReference>
<dbReference type="Pfam" id="PF00004">
    <property type="entry name" value="AAA"/>
    <property type="match status" value="1"/>
</dbReference>
<keyword evidence="4" id="KW-0547">Nucleotide-binding</keyword>
<dbReference type="InterPro" id="IPR050238">
    <property type="entry name" value="DNA_Rep/Repair_Clamp_Loader"/>
</dbReference>
<evidence type="ECO:0000313" key="9">
    <source>
        <dbReference type="EMBL" id="KAK0179789.1"/>
    </source>
</evidence>
<protein>
    <recommendedName>
        <fullName evidence="8">AAA+ ATPase domain-containing protein</fullName>
    </recommendedName>
</protein>
<dbReference type="GO" id="GO:0003689">
    <property type="term" value="F:DNA clamp loader activity"/>
    <property type="evidence" value="ECO:0007669"/>
    <property type="project" value="TreeGrafter"/>
</dbReference>
<dbReference type="Gene3D" id="1.20.272.10">
    <property type="match status" value="1"/>
</dbReference>
<dbReference type="Gene3D" id="1.10.8.60">
    <property type="match status" value="1"/>
</dbReference>